<accession>A0A200QA03</accession>
<evidence type="ECO:0000313" key="2">
    <source>
        <dbReference type="EMBL" id="OVA07290.1"/>
    </source>
</evidence>
<gene>
    <name evidence="2" type="ORF">BVC80_1601g46</name>
</gene>
<dbReference type="AlphaFoldDB" id="A0A200QA03"/>
<feature type="region of interest" description="Disordered" evidence="1">
    <location>
        <begin position="1"/>
        <end position="61"/>
    </location>
</feature>
<name>A0A200QA03_MACCD</name>
<sequence length="61" mass="7122">MKKENEDVRKQLEEQHFPGAHTWLDNGRPPLNLIDTEHHHQQQTMNPRLQSPLASSLCNKP</sequence>
<feature type="compositionally biased region" description="Basic and acidic residues" evidence="1">
    <location>
        <begin position="1"/>
        <end position="16"/>
    </location>
</feature>
<organism evidence="2 3">
    <name type="scientific">Macleaya cordata</name>
    <name type="common">Five-seeded plume-poppy</name>
    <name type="synonym">Bocconia cordata</name>
    <dbReference type="NCBI Taxonomy" id="56857"/>
    <lineage>
        <taxon>Eukaryota</taxon>
        <taxon>Viridiplantae</taxon>
        <taxon>Streptophyta</taxon>
        <taxon>Embryophyta</taxon>
        <taxon>Tracheophyta</taxon>
        <taxon>Spermatophyta</taxon>
        <taxon>Magnoliopsida</taxon>
        <taxon>Ranunculales</taxon>
        <taxon>Papaveraceae</taxon>
        <taxon>Papaveroideae</taxon>
        <taxon>Macleaya</taxon>
    </lineage>
</organism>
<keyword evidence="3" id="KW-1185">Reference proteome</keyword>
<evidence type="ECO:0000313" key="3">
    <source>
        <dbReference type="Proteomes" id="UP000195402"/>
    </source>
</evidence>
<comment type="caution">
    <text evidence="2">The sequence shown here is derived from an EMBL/GenBank/DDBJ whole genome shotgun (WGS) entry which is preliminary data.</text>
</comment>
<protein>
    <submittedName>
        <fullName evidence="2">Uncharacterized protein</fullName>
    </submittedName>
</protein>
<feature type="compositionally biased region" description="Polar residues" evidence="1">
    <location>
        <begin position="42"/>
        <end position="61"/>
    </location>
</feature>
<dbReference type="InParanoid" id="A0A200QA03"/>
<proteinExistence type="predicted"/>
<reference evidence="2 3" key="1">
    <citation type="journal article" date="2017" name="Mol. Plant">
        <title>The Genome of Medicinal Plant Macleaya cordata Provides New Insights into Benzylisoquinoline Alkaloids Metabolism.</title>
        <authorList>
            <person name="Liu X."/>
            <person name="Liu Y."/>
            <person name="Huang P."/>
            <person name="Ma Y."/>
            <person name="Qing Z."/>
            <person name="Tang Q."/>
            <person name="Cao H."/>
            <person name="Cheng P."/>
            <person name="Zheng Y."/>
            <person name="Yuan Z."/>
            <person name="Zhou Y."/>
            <person name="Liu J."/>
            <person name="Tang Z."/>
            <person name="Zhuo Y."/>
            <person name="Zhang Y."/>
            <person name="Yu L."/>
            <person name="Huang J."/>
            <person name="Yang P."/>
            <person name="Peng Q."/>
            <person name="Zhang J."/>
            <person name="Jiang W."/>
            <person name="Zhang Z."/>
            <person name="Lin K."/>
            <person name="Ro D.K."/>
            <person name="Chen X."/>
            <person name="Xiong X."/>
            <person name="Shang Y."/>
            <person name="Huang S."/>
            <person name="Zeng J."/>
        </authorList>
    </citation>
    <scope>NUCLEOTIDE SEQUENCE [LARGE SCALE GENOMIC DNA]</scope>
    <source>
        <strain evidence="3">cv. BLH2017</strain>
        <tissue evidence="2">Root</tissue>
    </source>
</reference>
<dbReference type="Proteomes" id="UP000195402">
    <property type="component" value="Unassembled WGS sequence"/>
</dbReference>
<dbReference type="EMBL" id="MVGT01002617">
    <property type="protein sequence ID" value="OVA07290.1"/>
    <property type="molecule type" value="Genomic_DNA"/>
</dbReference>
<evidence type="ECO:0000256" key="1">
    <source>
        <dbReference type="SAM" id="MobiDB-lite"/>
    </source>
</evidence>